<dbReference type="EMBL" id="UINC01004545">
    <property type="protein sequence ID" value="SVA15109.1"/>
    <property type="molecule type" value="Genomic_DNA"/>
</dbReference>
<organism evidence="1">
    <name type="scientific">marine metagenome</name>
    <dbReference type="NCBI Taxonomy" id="408172"/>
    <lineage>
        <taxon>unclassified sequences</taxon>
        <taxon>metagenomes</taxon>
        <taxon>ecological metagenomes</taxon>
    </lineage>
</organism>
<name>A0A381TH15_9ZZZZ</name>
<feature type="non-terminal residue" evidence="1">
    <location>
        <position position="1"/>
    </location>
</feature>
<accession>A0A381TH15</accession>
<evidence type="ECO:0000313" key="1">
    <source>
        <dbReference type="EMBL" id="SVA15109.1"/>
    </source>
</evidence>
<gene>
    <name evidence="1" type="ORF">METZ01_LOCUS67963</name>
</gene>
<proteinExistence type="predicted"/>
<protein>
    <submittedName>
        <fullName evidence="1">Uncharacterized protein</fullName>
    </submittedName>
</protein>
<reference evidence="1" key="1">
    <citation type="submission" date="2018-05" db="EMBL/GenBank/DDBJ databases">
        <authorList>
            <person name="Lanie J.A."/>
            <person name="Ng W.-L."/>
            <person name="Kazmierczak K.M."/>
            <person name="Andrzejewski T.M."/>
            <person name="Davidsen T.M."/>
            <person name="Wayne K.J."/>
            <person name="Tettelin H."/>
            <person name="Glass J.I."/>
            <person name="Rusch D."/>
            <person name="Podicherti R."/>
            <person name="Tsui H.-C.T."/>
            <person name="Winkler M.E."/>
        </authorList>
    </citation>
    <scope>NUCLEOTIDE SEQUENCE</scope>
</reference>
<sequence length="160" mass="16746">VASFDSENFLVAADDRGDLVNALVEVADRPGSWLNVEPDVDDSLRSDVSGLFSWFSARGSQVPVGTLVAATGRQPASVGIDHGAGRGAGDHLKEAGVATPAGWELRQDHPKRGLVWERTGAPTAGFDGDAVAVLILEATSLLCPLPVEGRWRVGVHTPKG</sequence>
<dbReference type="AlphaFoldDB" id="A0A381TH15"/>